<sequence length="636" mass="72124">MSCSLPRVASGPCGRVISRSASSHAAQRTSSSVARPSFPMETLASLSSSFSYSSWNSNAYNTHTNNNDFIKSCFSTISMDGMNMNSVEQQAQQIDTKKDDTSDDLTSLSSNQYEITNETYNPIQTQQNILKASQWNQGSGEGGKWNPKFCHEAVSAYTLHLQYLLQLKQNPSSSNVDTSEVLTQASKTLLSSHTTERAIKALVKMNLDTHHLSKSIRHLEKLIGQLSLTKLTNRLSLRLLEANGKAGNIGRTIALLNLRKAKSYKPLKKEYQYAIQSIVSAGLYLRKNRNVFLAEGQQPEIDNPTRWLDAILVNMHERNVKLSTDVANQMLDCYCSTGRSGKALHFFYKVTKDTEFEKDTLPKEVLDQMPEVDNRKYKVRMRMKAHMPPYYKIPSDVKLKGSMVRRPNRDGLVSKLEWEKENNFSLSLTAAFAFADSLTHGACGHDPIQLNRKSWNILIKACCWRGAIWRALEILQTTMPNNGIRPDTYSYNTILSGLARFGDRDFMKEMLTTMTNNDIALDKYTVQALADGYLNSGDISGAISVVQDMFNQHHILPPYTTHLKIIEFALGNDMVYEAKRHVYFIQQLWKYSPRPNDSEQFQKVMFLTQKNPKLSETSLKRLFAYFGEELTDADFF</sequence>
<evidence type="ECO:0008006" key="5">
    <source>
        <dbReference type="Google" id="ProtNLM"/>
    </source>
</evidence>
<dbReference type="Proteomes" id="UP001054902">
    <property type="component" value="Unassembled WGS sequence"/>
</dbReference>
<feature type="repeat" description="PPR" evidence="2">
    <location>
        <begin position="451"/>
        <end position="486"/>
    </location>
</feature>
<organism evidence="3 4">
    <name type="scientific">Chaetoceros tenuissimus</name>
    <dbReference type="NCBI Taxonomy" id="426638"/>
    <lineage>
        <taxon>Eukaryota</taxon>
        <taxon>Sar</taxon>
        <taxon>Stramenopiles</taxon>
        <taxon>Ochrophyta</taxon>
        <taxon>Bacillariophyta</taxon>
        <taxon>Coscinodiscophyceae</taxon>
        <taxon>Chaetocerotophycidae</taxon>
        <taxon>Chaetocerotales</taxon>
        <taxon>Chaetocerotaceae</taxon>
        <taxon>Chaetoceros</taxon>
    </lineage>
</organism>
<dbReference type="Pfam" id="PF13041">
    <property type="entry name" value="PPR_2"/>
    <property type="match status" value="1"/>
</dbReference>
<dbReference type="InterPro" id="IPR011990">
    <property type="entry name" value="TPR-like_helical_dom_sf"/>
</dbReference>
<reference evidence="3 4" key="1">
    <citation type="journal article" date="2021" name="Sci. Rep.">
        <title>The genome of the diatom Chaetoceros tenuissimus carries an ancient integrated fragment of an extant virus.</title>
        <authorList>
            <person name="Hongo Y."/>
            <person name="Kimura K."/>
            <person name="Takaki Y."/>
            <person name="Yoshida Y."/>
            <person name="Baba S."/>
            <person name="Kobayashi G."/>
            <person name="Nagasaki K."/>
            <person name="Hano T."/>
            <person name="Tomaru Y."/>
        </authorList>
    </citation>
    <scope>NUCLEOTIDE SEQUENCE [LARGE SCALE GENOMIC DNA]</scope>
    <source>
        <strain evidence="3 4">NIES-3715</strain>
    </source>
</reference>
<dbReference type="InterPro" id="IPR051240">
    <property type="entry name" value="Mito_RNA-Proc/Resp"/>
</dbReference>
<evidence type="ECO:0000256" key="1">
    <source>
        <dbReference type="ARBA" id="ARBA00022737"/>
    </source>
</evidence>
<dbReference type="Gene3D" id="1.25.40.10">
    <property type="entry name" value="Tetratricopeptide repeat domain"/>
    <property type="match status" value="1"/>
</dbReference>
<accession>A0AAD3H1U0</accession>
<dbReference type="Pfam" id="PF01535">
    <property type="entry name" value="PPR"/>
    <property type="match status" value="1"/>
</dbReference>
<dbReference type="PANTHER" id="PTHR47933">
    <property type="entry name" value="PENTATRICOPEPTIDE REPEAT-CONTAINING PROTEIN 1, MITOCHONDRIAL"/>
    <property type="match status" value="1"/>
</dbReference>
<dbReference type="PANTHER" id="PTHR47933:SF11">
    <property type="entry name" value="PENTATRICOPEPTIDE REPEAT-CONTAINING PROTEIN 2"/>
    <property type="match status" value="1"/>
</dbReference>
<dbReference type="AlphaFoldDB" id="A0AAD3H1U0"/>
<dbReference type="GO" id="GO:0003729">
    <property type="term" value="F:mRNA binding"/>
    <property type="evidence" value="ECO:0007669"/>
    <property type="project" value="TreeGrafter"/>
</dbReference>
<dbReference type="EMBL" id="BLLK01000022">
    <property type="protein sequence ID" value="GFH47191.1"/>
    <property type="molecule type" value="Genomic_DNA"/>
</dbReference>
<protein>
    <recommendedName>
        <fullName evidence="5">Pentatricopeptide repeat-containing protein</fullName>
    </recommendedName>
</protein>
<comment type="caution">
    <text evidence="3">The sequence shown here is derived from an EMBL/GenBank/DDBJ whole genome shotgun (WGS) entry which is preliminary data.</text>
</comment>
<keyword evidence="1" id="KW-0677">Repeat</keyword>
<gene>
    <name evidence="3" type="ORF">CTEN210_03666</name>
</gene>
<proteinExistence type="predicted"/>
<keyword evidence="4" id="KW-1185">Reference proteome</keyword>
<name>A0AAD3H1U0_9STRA</name>
<evidence type="ECO:0000313" key="4">
    <source>
        <dbReference type="Proteomes" id="UP001054902"/>
    </source>
</evidence>
<dbReference type="PROSITE" id="PS51375">
    <property type="entry name" value="PPR"/>
    <property type="match status" value="2"/>
</dbReference>
<dbReference type="InterPro" id="IPR002885">
    <property type="entry name" value="PPR_rpt"/>
</dbReference>
<evidence type="ECO:0000313" key="3">
    <source>
        <dbReference type="EMBL" id="GFH47191.1"/>
    </source>
</evidence>
<evidence type="ECO:0000256" key="2">
    <source>
        <dbReference type="PROSITE-ProRule" id="PRU00708"/>
    </source>
</evidence>
<feature type="repeat" description="PPR" evidence="2">
    <location>
        <begin position="487"/>
        <end position="521"/>
    </location>
</feature>